<protein>
    <recommendedName>
        <fullName evidence="1">AB hydrolase-1 domain-containing protein</fullName>
    </recommendedName>
</protein>
<gene>
    <name evidence="2" type="ORF">SANT12839_100750</name>
</gene>
<feature type="domain" description="AB hydrolase-1" evidence="1">
    <location>
        <begin position="1"/>
        <end position="44"/>
    </location>
</feature>
<dbReference type="Proteomes" id="UP000299290">
    <property type="component" value="Unassembled WGS sequence"/>
</dbReference>
<organism evidence="2 3">
    <name type="scientific">Streptomyces antimycoticus</name>
    <dbReference type="NCBI Taxonomy" id="68175"/>
    <lineage>
        <taxon>Bacteria</taxon>
        <taxon>Bacillati</taxon>
        <taxon>Actinomycetota</taxon>
        <taxon>Actinomycetes</taxon>
        <taxon>Kitasatosporales</taxon>
        <taxon>Streptomycetaceae</taxon>
        <taxon>Streptomyces</taxon>
        <taxon>Streptomyces violaceusniger group</taxon>
    </lineage>
</organism>
<evidence type="ECO:0000313" key="3">
    <source>
        <dbReference type="Proteomes" id="UP000299290"/>
    </source>
</evidence>
<reference evidence="2 3" key="1">
    <citation type="journal article" date="2020" name="Int. J. Syst. Evol. Microbiol.">
        <title>Reclassification of Streptomyces castelarensis and Streptomyces sporoclivatus as later heterotypic synonyms of Streptomyces antimycoticus.</title>
        <authorList>
            <person name="Komaki H."/>
            <person name="Tamura T."/>
        </authorList>
    </citation>
    <scope>NUCLEOTIDE SEQUENCE [LARGE SCALE GENOMIC DNA]</scope>
    <source>
        <strain evidence="2 3">NBRC 12839</strain>
    </source>
</reference>
<evidence type="ECO:0000259" key="1">
    <source>
        <dbReference type="Pfam" id="PF00561"/>
    </source>
</evidence>
<accession>A0A4D4KTL1</accession>
<dbReference type="InterPro" id="IPR000073">
    <property type="entry name" value="AB_hydrolase_1"/>
</dbReference>
<sequence>MDRLGIDRFAYAGISFGGAVGTWLAVNHPERVTSLTLICTPARFGKPDGWHERARLVRTEGIAPVADITAGR</sequence>
<dbReference type="GO" id="GO:0003824">
    <property type="term" value="F:catalytic activity"/>
    <property type="evidence" value="ECO:0007669"/>
    <property type="project" value="UniProtKB-ARBA"/>
</dbReference>
<dbReference type="InterPro" id="IPR029058">
    <property type="entry name" value="AB_hydrolase_fold"/>
</dbReference>
<dbReference type="EMBL" id="BJHV01000002">
    <property type="protein sequence ID" value="GDY49193.1"/>
    <property type="molecule type" value="Genomic_DNA"/>
</dbReference>
<dbReference type="Pfam" id="PF00561">
    <property type="entry name" value="Abhydrolase_1"/>
    <property type="match status" value="1"/>
</dbReference>
<dbReference type="Gene3D" id="3.40.50.1820">
    <property type="entry name" value="alpha/beta hydrolase"/>
    <property type="match status" value="1"/>
</dbReference>
<comment type="caution">
    <text evidence="2">The sequence shown here is derived from an EMBL/GenBank/DDBJ whole genome shotgun (WGS) entry which is preliminary data.</text>
</comment>
<dbReference type="SUPFAM" id="SSF53474">
    <property type="entry name" value="alpha/beta-Hydrolases"/>
    <property type="match status" value="1"/>
</dbReference>
<evidence type="ECO:0000313" key="2">
    <source>
        <dbReference type="EMBL" id="GDY49193.1"/>
    </source>
</evidence>
<proteinExistence type="predicted"/>
<name>A0A4D4KTL1_9ACTN</name>
<dbReference type="AlphaFoldDB" id="A0A4D4KTL1"/>
<keyword evidence="3" id="KW-1185">Reference proteome</keyword>